<evidence type="ECO:0000256" key="2">
    <source>
        <dbReference type="ARBA" id="ARBA00023125"/>
    </source>
</evidence>
<dbReference type="InterPro" id="IPR011010">
    <property type="entry name" value="DNA_brk_join_enz"/>
</dbReference>
<keyword evidence="1" id="KW-0229">DNA integration</keyword>
<evidence type="ECO:0000313" key="7">
    <source>
        <dbReference type="EMBL" id="KNF06980.1"/>
    </source>
</evidence>
<dbReference type="STRING" id="1503.CLPU_39c00070"/>
<reference evidence="8" key="1">
    <citation type="submission" date="2015-07" db="EMBL/GenBank/DDBJ databases">
        <title>Draft genome sequence of the purine-degrading Gottschalkia purinilyticum DSM 1384 (formerly Clostridium purinilyticum).</title>
        <authorList>
            <person name="Poehlein A."/>
            <person name="Schiel-Bengelsdorf B."/>
            <person name="Bengelsdorf F.R."/>
            <person name="Daniel R."/>
            <person name="Duerre P."/>
        </authorList>
    </citation>
    <scope>NUCLEOTIDE SEQUENCE [LARGE SCALE GENOMIC DNA]</scope>
    <source>
        <strain evidence="8">DSM 1384</strain>
    </source>
</reference>
<dbReference type="InterPro" id="IPR010998">
    <property type="entry name" value="Integrase_recombinase_N"/>
</dbReference>
<dbReference type="GO" id="GO:0006310">
    <property type="term" value="P:DNA recombination"/>
    <property type="evidence" value="ECO:0007669"/>
    <property type="project" value="UniProtKB-KW"/>
</dbReference>
<dbReference type="AlphaFoldDB" id="A0A0L0W6V3"/>
<evidence type="ECO:0000313" key="8">
    <source>
        <dbReference type="Proteomes" id="UP000037267"/>
    </source>
</evidence>
<dbReference type="InterPro" id="IPR044068">
    <property type="entry name" value="CB"/>
</dbReference>
<dbReference type="Proteomes" id="UP000037267">
    <property type="component" value="Unassembled WGS sequence"/>
</dbReference>
<keyword evidence="3" id="KW-0233">DNA recombination</keyword>
<sequence>MAGSIEKRGENSYRLIVSGGYGLGGKRKKYTKTVKCKNKTEAKKELAKFITEIESNSYVEPSKLTLESFSKRWINDYAKPKLAPKTIYEYERLLELRIIPALGHLPLSRVKPMHIIDFYNLLQENSVRKDGKKGRLSNNTISHYHRLLKNIFGTAVKWQLIPINPLENVDPPKIKKREANYYNEEEVKQLIEALQDEELKYRCAIMITLASGLRLGELMGLKWECVDFKNNTIEIVRANQYLVNKGTFTKDTKNESSNRIIALPQSVMDIIKEYKKEQNENRLKCGEMWNDTDFMFTQWNGLPMHPSTPSGWFGKFLRRKGLKKITFHQLRHTSATILINAGLNIKALSARLGHSNTSTTLNIYSHALKSADKTAAEKMQNIMFNEDSNTSEIR</sequence>
<comment type="caution">
    <text evidence="7">The sequence shown here is derived from an EMBL/GenBank/DDBJ whole genome shotgun (WGS) entry which is preliminary data.</text>
</comment>
<evidence type="ECO:0000256" key="3">
    <source>
        <dbReference type="ARBA" id="ARBA00023172"/>
    </source>
</evidence>
<protein>
    <submittedName>
        <fullName evidence="7">Site-specific recombinase XerD</fullName>
    </submittedName>
</protein>
<dbReference type="InterPro" id="IPR002104">
    <property type="entry name" value="Integrase_catalytic"/>
</dbReference>
<evidence type="ECO:0000259" key="5">
    <source>
        <dbReference type="PROSITE" id="PS51898"/>
    </source>
</evidence>
<dbReference type="RefSeq" id="WP_050379087.1">
    <property type="nucleotide sequence ID" value="NZ_LGSS01000039.1"/>
</dbReference>
<dbReference type="PROSITE" id="PS51900">
    <property type="entry name" value="CB"/>
    <property type="match status" value="1"/>
</dbReference>
<feature type="domain" description="Core-binding (CB)" evidence="6">
    <location>
        <begin position="64"/>
        <end position="156"/>
    </location>
</feature>
<feature type="domain" description="Tyr recombinase" evidence="5">
    <location>
        <begin position="177"/>
        <end position="377"/>
    </location>
</feature>
<dbReference type="Gene3D" id="1.10.150.130">
    <property type="match status" value="1"/>
</dbReference>
<dbReference type="Pfam" id="PF14659">
    <property type="entry name" value="Phage_int_SAM_3"/>
    <property type="match status" value="1"/>
</dbReference>
<dbReference type="Pfam" id="PF00589">
    <property type="entry name" value="Phage_integrase"/>
    <property type="match status" value="1"/>
</dbReference>
<gene>
    <name evidence="7" type="primary">xerD</name>
    <name evidence="7" type="ORF">CLPU_39c00070</name>
</gene>
<dbReference type="InterPro" id="IPR050090">
    <property type="entry name" value="Tyrosine_recombinase_XerCD"/>
</dbReference>
<dbReference type="PANTHER" id="PTHR30349:SF91">
    <property type="entry name" value="INTA PROTEIN"/>
    <property type="match status" value="1"/>
</dbReference>
<dbReference type="GO" id="GO:0015074">
    <property type="term" value="P:DNA integration"/>
    <property type="evidence" value="ECO:0007669"/>
    <property type="project" value="UniProtKB-KW"/>
</dbReference>
<dbReference type="OrthoDB" id="9803188at2"/>
<dbReference type="CDD" id="cd01189">
    <property type="entry name" value="INT_ICEBs1_C_like"/>
    <property type="match status" value="1"/>
</dbReference>
<dbReference type="SUPFAM" id="SSF56349">
    <property type="entry name" value="DNA breaking-rejoining enzymes"/>
    <property type="match status" value="1"/>
</dbReference>
<proteinExistence type="predicted"/>
<keyword evidence="8" id="KW-1185">Reference proteome</keyword>
<dbReference type="PANTHER" id="PTHR30349">
    <property type="entry name" value="PHAGE INTEGRASE-RELATED"/>
    <property type="match status" value="1"/>
</dbReference>
<dbReference type="Gene3D" id="1.10.443.10">
    <property type="entry name" value="Intergrase catalytic core"/>
    <property type="match status" value="1"/>
</dbReference>
<organism evidence="7 8">
    <name type="scientific">Gottschalkia purinilytica</name>
    <name type="common">Clostridium purinilyticum</name>
    <dbReference type="NCBI Taxonomy" id="1503"/>
    <lineage>
        <taxon>Bacteria</taxon>
        <taxon>Bacillati</taxon>
        <taxon>Bacillota</taxon>
        <taxon>Tissierellia</taxon>
        <taxon>Tissierellales</taxon>
        <taxon>Gottschalkiaceae</taxon>
        <taxon>Gottschalkia</taxon>
    </lineage>
</organism>
<name>A0A0L0W6V3_GOTPU</name>
<keyword evidence="2 4" id="KW-0238">DNA-binding</keyword>
<dbReference type="InterPro" id="IPR013762">
    <property type="entry name" value="Integrase-like_cat_sf"/>
</dbReference>
<evidence type="ECO:0000259" key="6">
    <source>
        <dbReference type="PROSITE" id="PS51900"/>
    </source>
</evidence>
<dbReference type="PATRIC" id="fig|1503.3.peg.1859"/>
<dbReference type="PROSITE" id="PS51898">
    <property type="entry name" value="TYR_RECOMBINASE"/>
    <property type="match status" value="1"/>
</dbReference>
<evidence type="ECO:0000256" key="4">
    <source>
        <dbReference type="PROSITE-ProRule" id="PRU01248"/>
    </source>
</evidence>
<accession>A0A0L0W6V3</accession>
<evidence type="ECO:0000256" key="1">
    <source>
        <dbReference type="ARBA" id="ARBA00022908"/>
    </source>
</evidence>
<dbReference type="InterPro" id="IPR004107">
    <property type="entry name" value="Integrase_SAM-like_N"/>
</dbReference>
<dbReference type="GO" id="GO:0003677">
    <property type="term" value="F:DNA binding"/>
    <property type="evidence" value="ECO:0007669"/>
    <property type="project" value="UniProtKB-UniRule"/>
</dbReference>
<dbReference type="EMBL" id="LGSS01000039">
    <property type="protein sequence ID" value="KNF06980.1"/>
    <property type="molecule type" value="Genomic_DNA"/>
</dbReference>